<evidence type="ECO:0000313" key="2">
    <source>
        <dbReference type="Proteomes" id="UP001470230"/>
    </source>
</evidence>
<gene>
    <name evidence="1" type="ORF">M9Y10_017926</name>
</gene>
<evidence type="ECO:0008006" key="3">
    <source>
        <dbReference type="Google" id="ProtNLM"/>
    </source>
</evidence>
<dbReference type="InterPro" id="IPR027417">
    <property type="entry name" value="P-loop_NTPase"/>
</dbReference>
<dbReference type="Proteomes" id="UP001470230">
    <property type="component" value="Unassembled WGS sequence"/>
</dbReference>
<dbReference type="CDD" id="cd00882">
    <property type="entry name" value="Ras_like_GTPase"/>
    <property type="match status" value="1"/>
</dbReference>
<keyword evidence="2" id="KW-1185">Reference proteome</keyword>
<reference evidence="1 2" key="1">
    <citation type="submission" date="2024-04" db="EMBL/GenBank/DDBJ databases">
        <title>Tritrichomonas musculus Genome.</title>
        <authorList>
            <person name="Alves-Ferreira E."/>
            <person name="Grigg M."/>
            <person name="Lorenzi H."/>
            <person name="Galac M."/>
        </authorList>
    </citation>
    <scope>NUCLEOTIDE SEQUENCE [LARGE SCALE GENOMIC DNA]</scope>
    <source>
        <strain evidence="1 2">EAF2021</strain>
    </source>
</reference>
<proteinExistence type="predicted"/>
<organism evidence="1 2">
    <name type="scientific">Tritrichomonas musculus</name>
    <dbReference type="NCBI Taxonomy" id="1915356"/>
    <lineage>
        <taxon>Eukaryota</taxon>
        <taxon>Metamonada</taxon>
        <taxon>Parabasalia</taxon>
        <taxon>Tritrichomonadida</taxon>
        <taxon>Tritrichomonadidae</taxon>
        <taxon>Tritrichomonas</taxon>
    </lineage>
</organism>
<accession>A0ABR2HV86</accession>
<evidence type="ECO:0000313" key="1">
    <source>
        <dbReference type="EMBL" id="KAK8852932.1"/>
    </source>
</evidence>
<dbReference type="Gene3D" id="3.40.50.300">
    <property type="entry name" value="P-loop containing nucleotide triphosphate hydrolases"/>
    <property type="match status" value="1"/>
</dbReference>
<dbReference type="EMBL" id="JAPFFF010000023">
    <property type="protein sequence ID" value="KAK8852932.1"/>
    <property type="molecule type" value="Genomic_DNA"/>
</dbReference>
<dbReference type="SUPFAM" id="SSF52540">
    <property type="entry name" value="P-loop containing nucleoside triphosphate hydrolases"/>
    <property type="match status" value="1"/>
</dbReference>
<protein>
    <recommendedName>
        <fullName evidence="3">G domain-containing protein</fullName>
    </recommendedName>
</protein>
<comment type="caution">
    <text evidence="1">The sequence shown here is derived from an EMBL/GenBank/DDBJ whole genome shotgun (WGS) entry which is preliminary data.</text>
</comment>
<name>A0ABR2HV86_9EUKA</name>
<sequence>MQSSDQEDYDDEEQECHNRDDIKDIKELTNDIQITNKNIRKLFEKNPKYAHVVLLGSTGVGKSALDNANISSNGLIYFTCEGEEFEMGHEIESKTSIPNIYSDEENQLLICDAPGFDDTRGINQDNINSFAINQLFDSKFNIKRIFIISAEQTLIQSGRAHDVSKNLERIVQMIPDEKNYKRQCHL</sequence>